<feature type="transmembrane region" description="Helical" evidence="1">
    <location>
        <begin position="45"/>
        <end position="63"/>
    </location>
</feature>
<gene>
    <name evidence="2" type="ORF">HGA07_30055</name>
</gene>
<feature type="transmembrane region" description="Helical" evidence="1">
    <location>
        <begin position="102"/>
        <end position="123"/>
    </location>
</feature>
<feature type="transmembrane region" description="Helical" evidence="1">
    <location>
        <begin position="75"/>
        <end position="96"/>
    </location>
</feature>
<comment type="caution">
    <text evidence="2">The sequence shown here is derived from an EMBL/GenBank/DDBJ whole genome shotgun (WGS) entry which is preliminary data.</text>
</comment>
<dbReference type="EMBL" id="JAAXPE010000064">
    <property type="protein sequence ID" value="NKY89816.1"/>
    <property type="molecule type" value="Genomic_DNA"/>
</dbReference>
<accession>A0A7X6M422</accession>
<feature type="transmembrane region" description="Helical" evidence="1">
    <location>
        <begin position="21"/>
        <end position="39"/>
    </location>
</feature>
<dbReference type="Proteomes" id="UP000523447">
    <property type="component" value="Unassembled WGS sequence"/>
</dbReference>
<sequence>MVNKLSDSRNLAAADRVVRGYVAVVVATLVVLAVLSAVAPEQAPGEAWGHAIIVTLFAVLLPLRLRAARRGSLGALRAVGLIASALFLVNVVEASIPGFVPVWMRLEMVGIAVLMAAVIGLVIRERV</sequence>
<keyword evidence="1" id="KW-0472">Membrane</keyword>
<keyword evidence="3" id="KW-1185">Reference proteome</keyword>
<protein>
    <recommendedName>
        <fullName evidence="4">Integral membrane protein</fullName>
    </recommendedName>
</protein>
<evidence type="ECO:0008006" key="4">
    <source>
        <dbReference type="Google" id="ProtNLM"/>
    </source>
</evidence>
<organism evidence="2 3">
    <name type="scientific">Nocardia veterana</name>
    <dbReference type="NCBI Taxonomy" id="132249"/>
    <lineage>
        <taxon>Bacteria</taxon>
        <taxon>Bacillati</taxon>
        <taxon>Actinomycetota</taxon>
        <taxon>Actinomycetes</taxon>
        <taxon>Mycobacteriales</taxon>
        <taxon>Nocardiaceae</taxon>
        <taxon>Nocardia</taxon>
    </lineage>
</organism>
<evidence type="ECO:0000313" key="3">
    <source>
        <dbReference type="Proteomes" id="UP000523447"/>
    </source>
</evidence>
<name>A0A7X6M422_9NOCA</name>
<keyword evidence="1" id="KW-1133">Transmembrane helix</keyword>
<evidence type="ECO:0000256" key="1">
    <source>
        <dbReference type="SAM" id="Phobius"/>
    </source>
</evidence>
<reference evidence="2 3" key="1">
    <citation type="submission" date="2020-04" db="EMBL/GenBank/DDBJ databases">
        <title>MicrobeNet Type strains.</title>
        <authorList>
            <person name="Nicholson A.C."/>
        </authorList>
    </citation>
    <scope>NUCLEOTIDE SEQUENCE [LARGE SCALE GENOMIC DNA]</scope>
    <source>
        <strain evidence="2 3">DSM 44445</strain>
    </source>
</reference>
<keyword evidence="1" id="KW-0812">Transmembrane</keyword>
<dbReference type="AlphaFoldDB" id="A0A7X6M422"/>
<dbReference type="RefSeq" id="WP_157171607.1">
    <property type="nucleotide sequence ID" value="NZ_CAWPHS010000061.1"/>
</dbReference>
<evidence type="ECO:0000313" key="2">
    <source>
        <dbReference type="EMBL" id="NKY89816.1"/>
    </source>
</evidence>
<proteinExistence type="predicted"/>